<dbReference type="InterPro" id="IPR033745">
    <property type="entry name" value="Fis1_cytosol"/>
</dbReference>
<dbReference type="Gene3D" id="1.25.40.10">
    <property type="entry name" value="Tetratricopeptide repeat domain"/>
    <property type="match status" value="1"/>
</dbReference>
<dbReference type="InterPro" id="IPR028061">
    <property type="entry name" value="Fis1_TPR_C"/>
</dbReference>
<feature type="region of interest" description="Disordered" evidence="9">
    <location>
        <begin position="1"/>
        <end position="24"/>
    </location>
</feature>
<accession>A0A2N5SML2</accession>
<keyword evidence="8 10" id="KW-0472">Membrane</keyword>
<keyword evidence="6 10" id="KW-1133">Transmembrane helix</keyword>
<dbReference type="Pfam" id="PF14853">
    <property type="entry name" value="Fis1_TPR_C"/>
    <property type="match status" value="1"/>
</dbReference>
<dbReference type="Proteomes" id="UP000235392">
    <property type="component" value="Unassembled WGS sequence"/>
</dbReference>
<evidence type="ECO:0000313" key="12">
    <source>
        <dbReference type="Proteomes" id="UP000235392"/>
    </source>
</evidence>
<dbReference type="GO" id="GO:0016559">
    <property type="term" value="P:peroxisome fission"/>
    <property type="evidence" value="ECO:0007669"/>
    <property type="project" value="TreeGrafter"/>
</dbReference>
<dbReference type="InterPro" id="IPR011990">
    <property type="entry name" value="TPR-like_helical_dom_sf"/>
</dbReference>
<evidence type="ECO:0000256" key="6">
    <source>
        <dbReference type="ARBA" id="ARBA00022989"/>
    </source>
</evidence>
<dbReference type="AlphaFoldDB" id="A0A2N5SML2"/>
<evidence type="ECO:0000256" key="10">
    <source>
        <dbReference type="SAM" id="Phobius"/>
    </source>
</evidence>
<dbReference type="EMBL" id="PGCI01000822">
    <property type="protein sequence ID" value="PLW14464.1"/>
    <property type="molecule type" value="Genomic_DNA"/>
</dbReference>
<evidence type="ECO:0000256" key="8">
    <source>
        <dbReference type="ARBA" id="ARBA00023136"/>
    </source>
</evidence>
<name>A0A2N5SML2_9BASI</name>
<comment type="subcellular location">
    <subcellularLocation>
        <location evidence="1">Mitochondrion outer membrane</location>
        <topology evidence="1">Single-pass membrane protein</topology>
    </subcellularLocation>
</comment>
<keyword evidence="4 10" id="KW-0812">Transmembrane</keyword>
<proteinExistence type="inferred from homology"/>
<dbReference type="InterPro" id="IPR016543">
    <property type="entry name" value="Fis1"/>
</dbReference>
<organism evidence="11 12">
    <name type="scientific">Puccinia coronata f. sp. avenae</name>
    <dbReference type="NCBI Taxonomy" id="200324"/>
    <lineage>
        <taxon>Eukaryota</taxon>
        <taxon>Fungi</taxon>
        <taxon>Dikarya</taxon>
        <taxon>Basidiomycota</taxon>
        <taxon>Pucciniomycotina</taxon>
        <taxon>Pucciniomycetes</taxon>
        <taxon>Pucciniales</taxon>
        <taxon>Pucciniaceae</taxon>
        <taxon>Puccinia</taxon>
    </lineage>
</organism>
<evidence type="ECO:0000256" key="4">
    <source>
        <dbReference type="ARBA" id="ARBA00022692"/>
    </source>
</evidence>
<dbReference type="CDD" id="cd12212">
    <property type="entry name" value="Fis1"/>
    <property type="match status" value="1"/>
</dbReference>
<evidence type="ECO:0000256" key="3">
    <source>
        <dbReference type="ARBA" id="ARBA00014314"/>
    </source>
</evidence>
<dbReference type="SUPFAM" id="SSF48452">
    <property type="entry name" value="TPR-like"/>
    <property type="match status" value="1"/>
</dbReference>
<dbReference type="GO" id="GO:0005741">
    <property type="term" value="C:mitochondrial outer membrane"/>
    <property type="evidence" value="ECO:0007669"/>
    <property type="project" value="UniProtKB-SubCell"/>
</dbReference>
<comment type="similarity">
    <text evidence="2">Belongs to the FIS1 family.</text>
</comment>
<comment type="caution">
    <text evidence="11">The sequence shown here is derived from an EMBL/GenBank/DDBJ whole genome shotgun (WGS) entry which is preliminary data.</text>
</comment>
<evidence type="ECO:0000313" key="11">
    <source>
        <dbReference type="EMBL" id="PLW14464.1"/>
    </source>
</evidence>
<keyword evidence="7" id="KW-0496">Mitochondrion</keyword>
<evidence type="ECO:0000256" key="5">
    <source>
        <dbReference type="ARBA" id="ARBA00022787"/>
    </source>
</evidence>
<reference evidence="11 12" key="1">
    <citation type="submission" date="2017-11" db="EMBL/GenBank/DDBJ databases">
        <title>De novo assembly and phasing of dikaryotic genomes from two isolates of Puccinia coronata f. sp. avenae, the causal agent of oat crown rust.</title>
        <authorList>
            <person name="Miller M.E."/>
            <person name="Zhang Y."/>
            <person name="Omidvar V."/>
            <person name="Sperschneider J."/>
            <person name="Schwessinger B."/>
            <person name="Raley C."/>
            <person name="Palmer J.M."/>
            <person name="Garnica D."/>
            <person name="Upadhyaya N."/>
            <person name="Rathjen J."/>
            <person name="Taylor J.M."/>
            <person name="Park R.F."/>
            <person name="Dodds P.N."/>
            <person name="Hirsch C.D."/>
            <person name="Kianian S.F."/>
            <person name="Figueroa M."/>
        </authorList>
    </citation>
    <scope>NUCLEOTIDE SEQUENCE [LARGE SCALE GENOMIC DNA]</scope>
    <source>
        <strain evidence="11">12SD80</strain>
    </source>
</reference>
<dbReference type="PANTHER" id="PTHR13247">
    <property type="entry name" value="TETRATRICOPEPTIDE REPEAT PROTEIN 11 TPR REPEAT PROTEIN 11"/>
    <property type="match status" value="1"/>
</dbReference>
<evidence type="ECO:0000256" key="2">
    <source>
        <dbReference type="ARBA" id="ARBA00008937"/>
    </source>
</evidence>
<keyword evidence="5" id="KW-1000">Mitochondrion outer membrane</keyword>
<evidence type="ECO:0000256" key="9">
    <source>
        <dbReference type="SAM" id="MobiDB-lite"/>
    </source>
</evidence>
<evidence type="ECO:0000256" key="1">
    <source>
        <dbReference type="ARBA" id="ARBA00004572"/>
    </source>
</evidence>
<sequence>MKPVLSSSCGHLPKSQPTAADPRRACRSAGRTLTGRPQTKPSHTTLTPLIRTSRMVTSASTSTDKLPYAADISLGLSPEELAVLREQYQNEQAKGWISTQTKFNLAWGLVKGNVRQGQVSEGIAILMDVYRTDSNRRRECLYYLSLGHYKLGNYTEAKRFNDLLSEKEPRNLQAKSLAQLIEKAVTQEGYLGLSIAGGAALVGGVLLAINIHGMQMLFNIPHDSAHRAPCNFCTWISFLPHKYKCAPTSGSQWKTGHQYHVLSASVFSNKKCYLLFFLGSSVCMSLSHQKTMQVENPS</sequence>
<gene>
    <name evidence="11" type="ORF">PCASD_14385</name>
</gene>
<dbReference type="InterPro" id="IPR028058">
    <property type="entry name" value="Fis1_TPR_N"/>
</dbReference>
<protein>
    <recommendedName>
        <fullName evidence="3">Mitochondrial fission 1 protein</fullName>
    </recommendedName>
</protein>
<dbReference type="GO" id="GO:0000266">
    <property type="term" value="P:mitochondrial fission"/>
    <property type="evidence" value="ECO:0007669"/>
    <property type="project" value="InterPro"/>
</dbReference>
<evidence type="ECO:0000256" key="7">
    <source>
        <dbReference type="ARBA" id="ARBA00023128"/>
    </source>
</evidence>
<feature type="transmembrane region" description="Helical" evidence="10">
    <location>
        <begin position="189"/>
        <end position="209"/>
    </location>
</feature>
<dbReference type="GO" id="GO:0005778">
    <property type="term" value="C:peroxisomal membrane"/>
    <property type="evidence" value="ECO:0007669"/>
    <property type="project" value="TreeGrafter"/>
</dbReference>
<dbReference type="PANTHER" id="PTHR13247:SF0">
    <property type="entry name" value="MITOCHONDRIAL FISSION 1 PROTEIN"/>
    <property type="match status" value="1"/>
</dbReference>
<dbReference type="GO" id="GO:0000422">
    <property type="term" value="P:autophagy of mitochondrion"/>
    <property type="evidence" value="ECO:0007669"/>
    <property type="project" value="TreeGrafter"/>
</dbReference>
<dbReference type="Pfam" id="PF14852">
    <property type="entry name" value="Fis1_TPR_N"/>
    <property type="match status" value="1"/>
</dbReference>